<dbReference type="EMBL" id="ML978753">
    <property type="protein sequence ID" value="KAF2083886.1"/>
    <property type="molecule type" value="Genomic_DNA"/>
</dbReference>
<dbReference type="OrthoDB" id="47059at2759"/>
<proteinExistence type="predicted"/>
<organism evidence="1 2">
    <name type="scientific">Saccharata proteae CBS 121410</name>
    <dbReference type="NCBI Taxonomy" id="1314787"/>
    <lineage>
        <taxon>Eukaryota</taxon>
        <taxon>Fungi</taxon>
        <taxon>Dikarya</taxon>
        <taxon>Ascomycota</taxon>
        <taxon>Pezizomycotina</taxon>
        <taxon>Dothideomycetes</taxon>
        <taxon>Dothideomycetes incertae sedis</taxon>
        <taxon>Botryosphaeriales</taxon>
        <taxon>Saccharataceae</taxon>
        <taxon>Saccharata</taxon>
    </lineage>
</organism>
<evidence type="ECO:0000313" key="1">
    <source>
        <dbReference type="EMBL" id="KAF2083886.1"/>
    </source>
</evidence>
<comment type="caution">
    <text evidence="1">The sequence shown here is derived from an EMBL/GenBank/DDBJ whole genome shotgun (WGS) entry which is preliminary data.</text>
</comment>
<dbReference type="Proteomes" id="UP000799776">
    <property type="component" value="Unassembled WGS sequence"/>
</dbReference>
<keyword evidence="2" id="KW-1185">Reference proteome</keyword>
<evidence type="ECO:0000313" key="2">
    <source>
        <dbReference type="Proteomes" id="UP000799776"/>
    </source>
</evidence>
<sequence length="152" mass="15984">MDPFEHLGRALAKHHSRVRHVPYVPSIGMTKTHLAFLHHAAAIVVVSVSAANQIQNPNPNPHPRKESGFARAVLRAVQRPDRDTPTLLVSVGDEVGGGLGGLDGLGGLGGLDGLDRLDGLDADELAAARAVVQTPGYGRADLRAVARLVFEG</sequence>
<name>A0A9P4HQQ9_9PEZI</name>
<dbReference type="AlphaFoldDB" id="A0A9P4HQQ9"/>
<reference evidence="1" key="1">
    <citation type="journal article" date="2020" name="Stud. Mycol.">
        <title>101 Dothideomycetes genomes: a test case for predicting lifestyles and emergence of pathogens.</title>
        <authorList>
            <person name="Haridas S."/>
            <person name="Albert R."/>
            <person name="Binder M."/>
            <person name="Bloem J."/>
            <person name="Labutti K."/>
            <person name="Salamov A."/>
            <person name="Andreopoulos B."/>
            <person name="Baker S."/>
            <person name="Barry K."/>
            <person name="Bills G."/>
            <person name="Bluhm B."/>
            <person name="Cannon C."/>
            <person name="Castanera R."/>
            <person name="Culley D."/>
            <person name="Daum C."/>
            <person name="Ezra D."/>
            <person name="Gonzalez J."/>
            <person name="Henrissat B."/>
            <person name="Kuo A."/>
            <person name="Liang C."/>
            <person name="Lipzen A."/>
            <person name="Lutzoni F."/>
            <person name="Magnuson J."/>
            <person name="Mondo S."/>
            <person name="Nolan M."/>
            <person name="Ohm R."/>
            <person name="Pangilinan J."/>
            <person name="Park H.-J."/>
            <person name="Ramirez L."/>
            <person name="Alfaro M."/>
            <person name="Sun H."/>
            <person name="Tritt A."/>
            <person name="Yoshinaga Y."/>
            <person name="Zwiers L.-H."/>
            <person name="Turgeon B."/>
            <person name="Goodwin S."/>
            <person name="Spatafora J."/>
            <person name="Crous P."/>
            <person name="Grigoriev I."/>
        </authorList>
    </citation>
    <scope>NUCLEOTIDE SEQUENCE</scope>
    <source>
        <strain evidence="1">CBS 121410</strain>
    </source>
</reference>
<protein>
    <submittedName>
        <fullName evidence="1">Uncharacterized protein</fullName>
    </submittedName>
</protein>
<accession>A0A9P4HQQ9</accession>
<gene>
    <name evidence="1" type="ORF">K490DRAFT_69368</name>
</gene>